<dbReference type="Proteomes" id="UP001596047">
    <property type="component" value="Unassembled WGS sequence"/>
</dbReference>
<evidence type="ECO:0000313" key="2">
    <source>
        <dbReference type="Proteomes" id="UP001596047"/>
    </source>
</evidence>
<evidence type="ECO:0008006" key="3">
    <source>
        <dbReference type="Google" id="ProtNLM"/>
    </source>
</evidence>
<dbReference type="RefSeq" id="WP_379186525.1">
    <property type="nucleotide sequence ID" value="NZ_JBHSOW010000015.1"/>
</dbReference>
<organism evidence="1 2">
    <name type="scientific">Paenibacillus solisilvae</name>
    <dbReference type="NCBI Taxonomy" id="2486751"/>
    <lineage>
        <taxon>Bacteria</taxon>
        <taxon>Bacillati</taxon>
        <taxon>Bacillota</taxon>
        <taxon>Bacilli</taxon>
        <taxon>Bacillales</taxon>
        <taxon>Paenibacillaceae</taxon>
        <taxon>Paenibacillus</taxon>
    </lineage>
</organism>
<proteinExistence type="predicted"/>
<gene>
    <name evidence="1" type="ORF">ACFPYJ_02810</name>
</gene>
<reference evidence="2" key="1">
    <citation type="journal article" date="2019" name="Int. J. Syst. Evol. Microbiol.">
        <title>The Global Catalogue of Microorganisms (GCM) 10K type strain sequencing project: providing services to taxonomists for standard genome sequencing and annotation.</title>
        <authorList>
            <consortium name="The Broad Institute Genomics Platform"/>
            <consortium name="The Broad Institute Genome Sequencing Center for Infectious Disease"/>
            <person name="Wu L."/>
            <person name="Ma J."/>
        </authorList>
    </citation>
    <scope>NUCLEOTIDE SEQUENCE [LARGE SCALE GENOMIC DNA]</scope>
    <source>
        <strain evidence="2">CGMCC 1.3240</strain>
    </source>
</reference>
<evidence type="ECO:0000313" key="1">
    <source>
        <dbReference type="EMBL" id="MFC5648058.1"/>
    </source>
</evidence>
<dbReference type="EMBL" id="JBHSOW010000015">
    <property type="protein sequence ID" value="MFC5648058.1"/>
    <property type="molecule type" value="Genomic_DNA"/>
</dbReference>
<accession>A0ABW0VQ99</accession>
<protein>
    <recommendedName>
        <fullName evidence="3">DUF4031 domain-containing protein</fullName>
    </recommendedName>
</protein>
<name>A0ABW0VQ99_9BACL</name>
<comment type="caution">
    <text evidence="1">The sequence shown here is derived from an EMBL/GenBank/DDBJ whole genome shotgun (WGS) entry which is preliminary data.</text>
</comment>
<keyword evidence="2" id="KW-1185">Reference proteome</keyword>
<sequence>MAFGIKREELERWKTAVASGEIAFLTHYWLDPRFPGNKTVTKVGCSDLGMLSDWCLANGLNPKYIHNRQPFPHYDVIGSKQAEVLKREGKWEQLRKFGLDLGVKAPWEGS</sequence>